<dbReference type="InterPro" id="IPR010432">
    <property type="entry name" value="RDD"/>
</dbReference>
<comment type="caution">
    <text evidence="8">The sequence shown here is derived from an EMBL/GenBank/DDBJ whole genome shotgun (WGS) entry which is preliminary data.</text>
</comment>
<dbReference type="Pfam" id="PF06271">
    <property type="entry name" value="RDD"/>
    <property type="match status" value="1"/>
</dbReference>
<evidence type="ECO:0000259" key="7">
    <source>
        <dbReference type="Pfam" id="PF06271"/>
    </source>
</evidence>
<evidence type="ECO:0000256" key="4">
    <source>
        <dbReference type="ARBA" id="ARBA00022989"/>
    </source>
</evidence>
<dbReference type="PANTHER" id="PTHR36115:SF10">
    <property type="entry name" value="RDD DOMAIN-CONTAINING PROTEIN"/>
    <property type="match status" value="1"/>
</dbReference>
<evidence type="ECO:0000256" key="5">
    <source>
        <dbReference type="ARBA" id="ARBA00023136"/>
    </source>
</evidence>
<keyword evidence="2" id="KW-1003">Cell membrane</keyword>
<keyword evidence="3 6" id="KW-0812">Transmembrane</keyword>
<reference evidence="8 9" key="1">
    <citation type="submission" date="2015-12" db="EMBL/GenBank/DDBJ databases">
        <authorList>
            <person name="Shamseldin A."/>
            <person name="Moawad H."/>
            <person name="Abd El-Rahim W.M."/>
            <person name="Sadowsky M.J."/>
        </authorList>
    </citation>
    <scope>NUCLEOTIDE SEQUENCE [LARGE SCALE GENOMIC DNA]</scope>
    <source>
        <strain evidence="8 9">WF1</strain>
    </source>
</reference>
<keyword evidence="4 6" id="KW-1133">Transmembrane helix</keyword>
<organism evidence="8 9">
    <name type="scientific">Methyloprofundus sedimenti</name>
    <dbReference type="NCBI Taxonomy" id="1420851"/>
    <lineage>
        <taxon>Bacteria</taxon>
        <taxon>Pseudomonadati</taxon>
        <taxon>Pseudomonadota</taxon>
        <taxon>Gammaproteobacteria</taxon>
        <taxon>Methylococcales</taxon>
        <taxon>Methylococcaceae</taxon>
        <taxon>Methyloprofundus</taxon>
    </lineage>
</organism>
<dbReference type="PANTHER" id="PTHR36115">
    <property type="entry name" value="PROLINE-RICH ANTIGEN HOMOLOG-RELATED"/>
    <property type="match status" value="1"/>
</dbReference>
<gene>
    <name evidence="8" type="ORF">AU255_17175</name>
</gene>
<dbReference type="Proteomes" id="UP000191980">
    <property type="component" value="Unassembled WGS sequence"/>
</dbReference>
<dbReference type="InterPro" id="IPR051791">
    <property type="entry name" value="Pra-immunoreactive"/>
</dbReference>
<evidence type="ECO:0000256" key="3">
    <source>
        <dbReference type="ARBA" id="ARBA00022692"/>
    </source>
</evidence>
<evidence type="ECO:0000256" key="1">
    <source>
        <dbReference type="ARBA" id="ARBA00004651"/>
    </source>
</evidence>
<keyword evidence="5 6" id="KW-0472">Membrane</keyword>
<comment type="subcellular location">
    <subcellularLocation>
        <location evidence="1">Cell membrane</location>
        <topology evidence="1">Multi-pass membrane protein</topology>
    </subcellularLocation>
</comment>
<evidence type="ECO:0000256" key="6">
    <source>
        <dbReference type="SAM" id="Phobius"/>
    </source>
</evidence>
<dbReference type="AlphaFoldDB" id="A0A1V8M2Y1"/>
<protein>
    <recommendedName>
        <fullName evidence="7">RDD domain-containing protein</fullName>
    </recommendedName>
</protein>
<evidence type="ECO:0000256" key="2">
    <source>
        <dbReference type="ARBA" id="ARBA00022475"/>
    </source>
</evidence>
<evidence type="ECO:0000313" key="8">
    <source>
        <dbReference type="EMBL" id="OQK15915.1"/>
    </source>
</evidence>
<proteinExistence type="predicted"/>
<sequence>MAKQSKKPGLFASPAKPGFFRYIAAIFYDLILIIALFFFATAIILPFNQGEAIQSRFVFPLYLLFVSFIFYGWFWTHGGQTLGLRAWRLRLVNHEHADINWKQAFIRYITACASWLVFGLGIFWCLWQKDRMTWQDLSSKSHIISIDK</sequence>
<dbReference type="RefSeq" id="WP_233144725.1">
    <property type="nucleotide sequence ID" value="NZ_LPUF01000003.1"/>
</dbReference>
<accession>A0A1V8M2Y1</accession>
<evidence type="ECO:0000313" key="9">
    <source>
        <dbReference type="Proteomes" id="UP000191980"/>
    </source>
</evidence>
<feature type="transmembrane region" description="Helical" evidence="6">
    <location>
        <begin position="105"/>
        <end position="127"/>
    </location>
</feature>
<feature type="transmembrane region" description="Helical" evidence="6">
    <location>
        <begin position="57"/>
        <end position="75"/>
    </location>
</feature>
<dbReference type="EMBL" id="LPUF01000003">
    <property type="protein sequence ID" value="OQK15915.1"/>
    <property type="molecule type" value="Genomic_DNA"/>
</dbReference>
<feature type="domain" description="RDD" evidence="7">
    <location>
        <begin position="17"/>
        <end position="138"/>
    </location>
</feature>
<feature type="transmembrane region" description="Helical" evidence="6">
    <location>
        <begin position="20"/>
        <end position="45"/>
    </location>
</feature>
<dbReference type="GO" id="GO:0005886">
    <property type="term" value="C:plasma membrane"/>
    <property type="evidence" value="ECO:0007669"/>
    <property type="project" value="UniProtKB-SubCell"/>
</dbReference>
<keyword evidence="9" id="KW-1185">Reference proteome</keyword>
<dbReference type="STRING" id="1420851.AU255_17175"/>
<name>A0A1V8M2Y1_9GAMM</name>